<feature type="compositionally biased region" description="Polar residues" evidence="1">
    <location>
        <begin position="9"/>
        <end position="26"/>
    </location>
</feature>
<feature type="region of interest" description="Disordered" evidence="1">
    <location>
        <begin position="1"/>
        <end position="26"/>
    </location>
</feature>
<evidence type="ECO:0000256" key="1">
    <source>
        <dbReference type="SAM" id="MobiDB-lite"/>
    </source>
</evidence>
<accession>A0A0A9BFW3</accession>
<reference evidence="2" key="1">
    <citation type="submission" date="2014-09" db="EMBL/GenBank/DDBJ databases">
        <authorList>
            <person name="Magalhaes I.L.F."/>
            <person name="Oliveira U."/>
            <person name="Santos F.R."/>
            <person name="Vidigal T.H.D.A."/>
            <person name="Brescovit A.D."/>
            <person name="Santos A.J."/>
        </authorList>
    </citation>
    <scope>NUCLEOTIDE SEQUENCE</scope>
    <source>
        <tissue evidence="2">Shoot tissue taken approximately 20 cm above the soil surface</tissue>
    </source>
</reference>
<reference evidence="2" key="2">
    <citation type="journal article" date="2015" name="Data Brief">
        <title>Shoot transcriptome of the giant reed, Arundo donax.</title>
        <authorList>
            <person name="Barrero R.A."/>
            <person name="Guerrero F.D."/>
            <person name="Moolhuijzen P."/>
            <person name="Goolsby J.A."/>
            <person name="Tidwell J."/>
            <person name="Bellgard S.E."/>
            <person name="Bellgard M.I."/>
        </authorList>
    </citation>
    <scope>NUCLEOTIDE SEQUENCE</scope>
    <source>
        <tissue evidence="2">Shoot tissue taken approximately 20 cm above the soil surface</tissue>
    </source>
</reference>
<protein>
    <submittedName>
        <fullName evidence="2">Uncharacterized protein</fullName>
    </submittedName>
</protein>
<dbReference type="EMBL" id="GBRH01235659">
    <property type="protein sequence ID" value="JAD62236.1"/>
    <property type="molecule type" value="Transcribed_RNA"/>
</dbReference>
<sequence>MIRPKKSTNTKTSQDAINDLTSFGPM</sequence>
<dbReference type="AlphaFoldDB" id="A0A0A9BFW3"/>
<organism evidence="2">
    <name type="scientific">Arundo donax</name>
    <name type="common">Giant reed</name>
    <name type="synonym">Donax arundinaceus</name>
    <dbReference type="NCBI Taxonomy" id="35708"/>
    <lineage>
        <taxon>Eukaryota</taxon>
        <taxon>Viridiplantae</taxon>
        <taxon>Streptophyta</taxon>
        <taxon>Embryophyta</taxon>
        <taxon>Tracheophyta</taxon>
        <taxon>Spermatophyta</taxon>
        <taxon>Magnoliopsida</taxon>
        <taxon>Liliopsida</taxon>
        <taxon>Poales</taxon>
        <taxon>Poaceae</taxon>
        <taxon>PACMAD clade</taxon>
        <taxon>Arundinoideae</taxon>
        <taxon>Arundineae</taxon>
        <taxon>Arundo</taxon>
    </lineage>
</organism>
<name>A0A0A9BFW3_ARUDO</name>
<evidence type="ECO:0000313" key="2">
    <source>
        <dbReference type="EMBL" id="JAD62236.1"/>
    </source>
</evidence>
<proteinExistence type="predicted"/>